<evidence type="ECO:0000313" key="4">
    <source>
        <dbReference type="Proteomes" id="UP001200537"/>
    </source>
</evidence>
<evidence type="ECO:0000256" key="1">
    <source>
        <dbReference type="SAM" id="MobiDB-lite"/>
    </source>
</evidence>
<dbReference type="InterPro" id="IPR057630">
    <property type="entry name" value="Terminase_6"/>
</dbReference>
<feature type="domain" description="Terminase small subunit actinomycetes phage-type" evidence="2">
    <location>
        <begin position="161"/>
        <end position="243"/>
    </location>
</feature>
<dbReference type="RefSeq" id="WP_238127770.1">
    <property type="nucleotide sequence ID" value="NZ_JAKNHJ010000005.1"/>
</dbReference>
<sequence length="256" mass="27604">MSKSALSRAREATTTELEIMNSASDKNRNAEKRREKEVLEAKARGMAMAGANFDEIADKLGITPARARQVTTKALTRKAPPTTEQQRKMDYEILRGLSLRLHKAAMGDPKKEIPGDTAAAKLLLEVLDRMAALSAPVGDSPELEPHFEKTVTACAGKKGLHASGEDAALVASGRKIAHHIDEVFRTGSQLEKTKALYLMPHLKGILTDMLATPAARAQAEAIAKDKGEAAEATALGKMRASRDRIRLVKSDSEQAG</sequence>
<feature type="compositionally biased region" description="Basic and acidic residues" evidence="1">
    <location>
        <begin position="25"/>
        <end position="36"/>
    </location>
</feature>
<name>A0AAJ1BCI6_9ACTO</name>
<evidence type="ECO:0000259" key="2">
    <source>
        <dbReference type="Pfam" id="PF23931"/>
    </source>
</evidence>
<dbReference type="Proteomes" id="UP001200537">
    <property type="component" value="Unassembled WGS sequence"/>
</dbReference>
<feature type="region of interest" description="Disordered" evidence="1">
    <location>
        <begin position="1"/>
        <end position="36"/>
    </location>
</feature>
<dbReference type="EMBL" id="JAKNHJ010000005">
    <property type="protein sequence ID" value="MCG4617540.1"/>
    <property type="molecule type" value="Genomic_DNA"/>
</dbReference>
<evidence type="ECO:0000313" key="3">
    <source>
        <dbReference type="EMBL" id="MCG4617540.1"/>
    </source>
</evidence>
<gene>
    <name evidence="3" type="ORF">L0M99_03375</name>
</gene>
<reference evidence="3" key="1">
    <citation type="submission" date="2022-01" db="EMBL/GenBank/DDBJ databases">
        <title>Collection of gut derived symbiotic bacterial strains cultured from healthy donors.</title>
        <authorList>
            <person name="Lin H."/>
            <person name="Kohout C."/>
            <person name="Waligurski E."/>
            <person name="Pamer E.G."/>
        </authorList>
    </citation>
    <scope>NUCLEOTIDE SEQUENCE</scope>
    <source>
        <strain evidence="3">DFI.7.46</strain>
    </source>
</reference>
<dbReference type="Pfam" id="PF23931">
    <property type="entry name" value="Terminase_6"/>
    <property type="match status" value="1"/>
</dbReference>
<protein>
    <recommendedName>
        <fullName evidence="2">Terminase small subunit actinomycetes phage-type domain-containing protein</fullName>
    </recommendedName>
</protein>
<feature type="compositionally biased region" description="Polar residues" evidence="1">
    <location>
        <begin position="14"/>
        <end position="24"/>
    </location>
</feature>
<proteinExistence type="predicted"/>
<organism evidence="3 4">
    <name type="scientific">Varibaculum cambriense</name>
    <dbReference type="NCBI Taxonomy" id="184870"/>
    <lineage>
        <taxon>Bacteria</taxon>
        <taxon>Bacillati</taxon>
        <taxon>Actinomycetota</taxon>
        <taxon>Actinomycetes</taxon>
        <taxon>Actinomycetales</taxon>
        <taxon>Actinomycetaceae</taxon>
        <taxon>Varibaculum</taxon>
    </lineage>
</organism>
<dbReference type="AlphaFoldDB" id="A0AAJ1BCI6"/>
<accession>A0AAJ1BCI6</accession>
<comment type="caution">
    <text evidence="3">The sequence shown here is derived from an EMBL/GenBank/DDBJ whole genome shotgun (WGS) entry which is preliminary data.</text>
</comment>